<evidence type="ECO:0000313" key="3">
    <source>
        <dbReference type="Proteomes" id="UP001202281"/>
    </source>
</evidence>
<gene>
    <name evidence="2" type="ORF">MTR66_14045</name>
</gene>
<feature type="domain" description="Carboxymuconolactone decarboxylase-like" evidence="1">
    <location>
        <begin position="61"/>
        <end position="144"/>
    </location>
</feature>
<dbReference type="InterPro" id="IPR029032">
    <property type="entry name" value="AhpD-like"/>
</dbReference>
<dbReference type="InterPro" id="IPR003779">
    <property type="entry name" value="CMD-like"/>
</dbReference>
<evidence type="ECO:0000259" key="1">
    <source>
        <dbReference type="Pfam" id="PF02627"/>
    </source>
</evidence>
<dbReference type="SUPFAM" id="SSF69118">
    <property type="entry name" value="AhpD-like"/>
    <property type="match status" value="1"/>
</dbReference>
<dbReference type="Proteomes" id="UP001202281">
    <property type="component" value="Unassembled WGS sequence"/>
</dbReference>
<sequence length="203" mass="22637">MSWDAAARTGQVTGARERLPFLSEDQLDERHFAAMEQLRVLYGYPEGMPLAPFFATLAHSPDFFAGYIDLGVAVSMRSALPLRLRELAILRTGWLHGAPYLWGEHVHTSRGKVLSPEEIERITQGSQAPEWDALDRAVLRAAEELHEDAMIGDAAWEVLAQHLDARQLLELPILAGHYVMTAFVQNSLRTRLTENNPAGLAAR</sequence>
<reference evidence="2 3" key="1">
    <citation type="submission" date="2022-04" db="EMBL/GenBank/DDBJ databases">
        <title>Identification of a novel bacterium isolated from mangrove sediments.</title>
        <authorList>
            <person name="Pan X."/>
        </authorList>
    </citation>
    <scope>NUCLEOTIDE SEQUENCE [LARGE SCALE GENOMIC DNA]</scope>
    <source>
        <strain evidence="2 3">B2638</strain>
    </source>
</reference>
<keyword evidence="3" id="KW-1185">Reference proteome</keyword>
<dbReference type="PANTHER" id="PTHR34846:SF5">
    <property type="entry name" value="CARBOXYMUCONOLACTONE DECARBOXYLASE-LIKE DOMAIN-CONTAINING PROTEIN"/>
    <property type="match status" value="1"/>
</dbReference>
<comment type="caution">
    <text evidence="2">The sequence shown here is derived from an EMBL/GenBank/DDBJ whole genome shotgun (WGS) entry which is preliminary data.</text>
</comment>
<accession>A0ABT0BS81</accession>
<organism evidence="2 3">
    <name type="scientific">Novosphingobium beihaiensis</name>
    <dbReference type="NCBI Taxonomy" id="2930389"/>
    <lineage>
        <taxon>Bacteria</taxon>
        <taxon>Pseudomonadati</taxon>
        <taxon>Pseudomonadota</taxon>
        <taxon>Alphaproteobacteria</taxon>
        <taxon>Sphingomonadales</taxon>
        <taxon>Sphingomonadaceae</taxon>
        <taxon>Novosphingobium</taxon>
    </lineage>
</organism>
<dbReference type="EMBL" id="JALHLG010000021">
    <property type="protein sequence ID" value="MCJ2187933.1"/>
    <property type="molecule type" value="Genomic_DNA"/>
</dbReference>
<dbReference type="Pfam" id="PF02627">
    <property type="entry name" value="CMD"/>
    <property type="match status" value="1"/>
</dbReference>
<name>A0ABT0BS81_9SPHN</name>
<proteinExistence type="predicted"/>
<evidence type="ECO:0000313" key="2">
    <source>
        <dbReference type="EMBL" id="MCJ2187933.1"/>
    </source>
</evidence>
<dbReference type="Gene3D" id="1.20.1290.10">
    <property type="entry name" value="AhpD-like"/>
    <property type="match status" value="1"/>
</dbReference>
<dbReference type="RefSeq" id="WP_243922099.1">
    <property type="nucleotide sequence ID" value="NZ_JALHLG010000021.1"/>
</dbReference>
<protein>
    <submittedName>
        <fullName evidence="2">Carboxymuconolactone decarboxylase family protein</fullName>
    </submittedName>
</protein>
<dbReference type="PANTHER" id="PTHR34846">
    <property type="entry name" value="4-CARBOXYMUCONOLACTONE DECARBOXYLASE FAMILY PROTEIN (AFU_ORTHOLOGUE AFUA_6G11590)"/>
    <property type="match status" value="1"/>
</dbReference>